<gene>
    <name evidence="2" type="ORF">EYC98_02780</name>
</gene>
<sequence>MISGVFLCLLLWLAGQQPEVTQRVDELSKAIGGPVQQSPAFDFYELLPEQTVEINVDKADIAAARVNEAMDRYLLQAGSFKLAKDADRRRGELILLGLDAKVEETKGDNGRWFRVYIGPFESRSRLAKARSLTAQQGIDTLLLKRPKQG</sequence>
<dbReference type="SUPFAM" id="SSF110997">
    <property type="entry name" value="Sporulation related repeat"/>
    <property type="match status" value="1"/>
</dbReference>
<dbReference type="InterPro" id="IPR036680">
    <property type="entry name" value="SPOR-like_sf"/>
</dbReference>
<dbReference type="PROSITE" id="PS51724">
    <property type="entry name" value="SPOR"/>
    <property type="match status" value="1"/>
</dbReference>
<reference evidence="2" key="1">
    <citation type="submission" date="2019-02" db="EMBL/GenBank/DDBJ databases">
        <authorList>
            <person name="Li S.-H."/>
        </authorList>
    </citation>
    <scope>NUCLEOTIDE SEQUENCE</scope>
    <source>
        <strain evidence="2">IMCC14734</strain>
    </source>
</reference>
<feature type="domain" description="SPOR" evidence="1">
    <location>
        <begin position="67"/>
        <end position="146"/>
    </location>
</feature>
<dbReference type="EMBL" id="SHNN01000001">
    <property type="protein sequence ID" value="MCX2979784.1"/>
    <property type="molecule type" value="Genomic_DNA"/>
</dbReference>
<evidence type="ECO:0000313" key="2">
    <source>
        <dbReference type="EMBL" id="MCX2979784.1"/>
    </source>
</evidence>
<evidence type="ECO:0000313" key="3">
    <source>
        <dbReference type="Proteomes" id="UP001143362"/>
    </source>
</evidence>
<dbReference type="InterPro" id="IPR007730">
    <property type="entry name" value="SPOR-like_dom"/>
</dbReference>
<name>A0ABT3TEE5_9GAMM</name>
<protein>
    <submittedName>
        <fullName evidence="2">Sporulation protein</fullName>
    </submittedName>
</protein>
<dbReference type="Pfam" id="PF05036">
    <property type="entry name" value="SPOR"/>
    <property type="match status" value="1"/>
</dbReference>
<organism evidence="2 3">
    <name type="scientific">Candidatus Litorirhabdus singularis</name>
    <dbReference type="NCBI Taxonomy" id="2518993"/>
    <lineage>
        <taxon>Bacteria</taxon>
        <taxon>Pseudomonadati</taxon>
        <taxon>Pseudomonadota</taxon>
        <taxon>Gammaproteobacteria</taxon>
        <taxon>Cellvibrionales</taxon>
        <taxon>Halieaceae</taxon>
        <taxon>Candidatus Litorirhabdus</taxon>
    </lineage>
</organism>
<dbReference type="PANTHER" id="PTHR38687">
    <property type="entry name" value="CELL DIVISION PROTEIN DEDD-RELATED"/>
    <property type="match status" value="1"/>
</dbReference>
<dbReference type="InterPro" id="IPR052521">
    <property type="entry name" value="Cell_div_SPOR-domain"/>
</dbReference>
<keyword evidence="3" id="KW-1185">Reference proteome</keyword>
<evidence type="ECO:0000259" key="1">
    <source>
        <dbReference type="PROSITE" id="PS51724"/>
    </source>
</evidence>
<proteinExistence type="predicted"/>
<dbReference type="Proteomes" id="UP001143362">
    <property type="component" value="Unassembled WGS sequence"/>
</dbReference>
<comment type="caution">
    <text evidence="2">The sequence shown here is derived from an EMBL/GenBank/DDBJ whole genome shotgun (WGS) entry which is preliminary data.</text>
</comment>
<dbReference type="PANTHER" id="PTHR38687:SF1">
    <property type="entry name" value="CELL DIVISION PROTEIN DEDD"/>
    <property type="match status" value="1"/>
</dbReference>
<accession>A0ABT3TEE5</accession>
<dbReference type="Gene3D" id="3.30.70.1070">
    <property type="entry name" value="Sporulation related repeat"/>
    <property type="match status" value="1"/>
</dbReference>